<dbReference type="InterPro" id="IPR016979">
    <property type="entry name" value="DUF2129"/>
</dbReference>
<dbReference type="STRING" id="1291052.FC18_GL000727"/>
<feature type="region of interest" description="Disordered" evidence="2">
    <location>
        <begin position="80"/>
        <end position="99"/>
    </location>
</feature>
<evidence type="ECO:0000256" key="1">
    <source>
        <dbReference type="ARBA" id="ARBA00022490"/>
    </source>
</evidence>
<dbReference type="AlphaFoldDB" id="A0A0R1ZNA2"/>
<reference evidence="3 4" key="1">
    <citation type="journal article" date="2015" name="Genome Announc.">
        <title>Expanding the biotechnology potential of lactobacilli through comparative genomics of 213 strains and associated genera.</title>
        <authorList>
            <person name="Sun Z."/>
            <person name="Harris H.M."/>
            <person name="McCann A."/>
            <person name="Guo C."/>
            <person name="Argimon S."/>
            <person name="Zhang W."/>
            <person name="Yang X."/>
            <person name="Jeffery I.B."/>
            <person name="Cooney J.C."/>
            <person name="Kagawa T.F."/>
            <person name="Liu W."/>
            <person name="Song Y."/>
            <person name="Salvetti E."/>
            <person name="Wrobel A."/>
            <person name="Rasinkangas P."/>
            <person name="Parkhill J."/>
            <person name="Rea M.C."/>
            <person name="O'Sullivan O."/>
            <person name="Ritari J."/>
            <person name="Douillard F.P."/>
            <person name="Paul Ross R."/>
            <person name="Yang R."/>
            <person name="Briner A.E."/>
            <person name="Felis G.E."/>
            <person name="de Vos W.M."/>
            <person name="Barrangou R."/>
            <person name="Klaenhammer T.R."/>
            <person name="Caufield P.W."/>
            <person name="Cui Y."/>
            <person name="Zhang H."/>
            <person name="O'Toole P.W."/>
        </authorList>
    </citation>
    <scope>NUCLEOTIDE SEQUENCE [LARGE SCALE GENOMIC DNA]</scope>
    <source>
        <strain evidence="3 4">DSM 20505</strain>
    </source>
</reference>
<evidence type="ECO:0000256" key="2">
    <source>
        <dbReference type="SAM" id="MobiDB-lite"/>
    </source>
</evidence>
<proteinExistence type="predicted"/>
<dbReference type="EMBL" id="AYYO01000010">
    <property type="protein sequence ID" value="KRM55946.1"/>
    <property type="molecule type" value="Genomic_DNA"/>
</dbReference>
<sequence>MKVIVEINQRQEIVVWVHSLRQVRQLRRYGSVLYTSRQMKYVLLYVNAADAPDLMDKISKLRFVRSVELSHRNELDPNAGKAIERGTLAGAHTGADDDD</sequence>
<comment type="caution">
    <text evidence="3">The sequence shown here is derived from an EMBL/GenBank/DDBJ whole genome shotgun (WGS) entry which is preliminary data.</text>
</comment>
<organism evidence="3 4">
    <name type="scientific">Lacticaseibacillus sharpeae JCM 1186 = DSM 20505</name>
    <dbReference type="NCBI Taxonomy" id="1291052"/>
    <lineage>
        <taxon>Bacteria</taxon>
        <taxon>Bacillati</taxon>
        <taxon>Bacillota</taxon>
        <taxon>Bacilli</taxon>
        <taxon>Lactobacillales</taxon>
        <taxon>Lactobacillaceae</taxon>
        <taxon>Lacticaseibacillus</taxon>
    </lineage>
</organism>
<keyword evidence="4" id="KW-1185">Reference proteome</keyword>
<dbReference type="OrthoDB" id="2990788at2"/>
<accession>A0A0R1ZNA2</accession>
<name>A0A0R1ZNA2_9LACO</name>
<keyword evidence="1" id="KW-0963">Cytoplasm</keyword>
<dbReference type="Pfam" id="PF09902">
    <property type="entry name" value="DUF2129"/>
    <property type="match status" value="1"/>
</dbReference>
<dbReference type="PIRSF" id="PIRSF031653">
    <property type="entry name" value="UCP031653"/>
    <property type="match status" value="1"/>
</dbReference>
<protein>
    <submittedName>
        <fullName evidence="3">Uncharacterized protein</fullName>
    </submittedName>
</protein>
<evidence type="ECO:0000313" key="4">
    <source>
        <dbReference type="Proteomes" id="UP000051679"/>
    </source>
</evidence>
<dbReference type="Proteomes" id="UP000051679">
    <property type="component" value="Unassembled WGS sequence"/>
</dbReference>
<dbReference type="PATRIC" id="fig|1291052.5.peg.743"/>
<gene>
    <name evidence="3" type="ORF">FC18_GL000727</name>
</gene>
<evidence type="ECO:0000313" key="3">
    <source>
        <dbReference type="EMBL" id="KRM55946.1"/>
    </source>
</evidence>